<evidence type="ECO:0000313" key="4">
    <source>
        <dbReference type="Proteomes" id="UP000580517"/>
    </source>
</evidence>
<sequence length="121" mass="13131">MKLTTRIAQFALAGAMAVGLASNALASDKTANTLLGAGLGAAAGAVLSDGDPLLTLGGAAAGGVLGNVLTDDHDYRGRHWRGHDRRAYRGGHDNYRRASWHRDNGWHRGHHKHRHHRRHRH</sequence>
<feature type="region of interest" description="Disordered" evidence="1">
    <location>
        <begin position="99"/>
        <end position="121"/>
    </location>
</feature>
<evidence type="ECO:0008006" key="5">
    <source>
        <dbReference type="Google" id="ProtNLM"/>
    </source>
</evidence>
<reference evidence="3 4" key="1">
    <citation type="submission" date="2020-07" db="EMBL/GenBank/DDBJ databases">
        <title>Taxonomic revisions and descriptions of new bacterial species based on genomic comparisons in the high-G+C-content subgroup of the family Alcaligenaceae.</title>
        <authorList>
            <person name="Szabo A."/>
            <person name="Felfoldi T."/>
        </authorList>
    </citation>
    <scope>NUCLEOTIDE SEQUENCE [LARGE SCALE GENOMIC DNA]</scope>
    <source>
        <strain evidence="3 4">DSM 25264</strain>
    </source>
</reference>
<name>A0A853FEJ8_9BURK</name>
<keyword evidence="4" id="KW-1185">Reference proteome</keyword>
<dbReference type="AlphaFoldDB" id="A0A853FEJ8"/>
<feature type="chain" id="PRO_5032516822" description="Glycine zipper 2TM domain-containing protein" evidence="2">
    <location>
        <begin position="27"/>
        <end position="121"/>
    </location>
</feature>
<feature type="signal peptide" evidence="2">
    <location>
        <begin position="1"/>
        <end position="26"/>
    </location>
</feature>
<evidence type="ECO:0000256" key="1">
    <source>
        <dbReference type="SAM" id="MobiDB-lite"/>
    </source>
</evidence>
<accession>A0A853FEJ8</accession>
<evidence type="ECO:0000256" key="2">
    <source>
        <dbReference type="SAM" id="SignalP"/>
    </source>
</evidence>
<protein>
    <recommendedName>
        <fullName evidence="5">Glycine zipper 2TM domain-containing protein</fullName>
    </recommendedName>
</protein>
<gene>
    <name evidence="3" type="ORF">H0A68_14615</name>
</gene>
<keyword evidence="2" id="KW-0732">Signal</keyword>
<organism evidence="3 4">
    <name type="scientific">Allopusillimonas soli</name>
    <dbReference type="NCBI Taxonomy" id="659016"/>
    <lineage>
        <taxon>Bacteria</taxon>
        <taxon>Pseudomonadati</taxon>
        <taxon>Pseudomonadota</taxon>
        <taxon>Betaproteobacteria</taxon>
        <taxon>Burkholderiales</taxon>
        <taxon>Alcaligenaceae</taxon>
        <taxon>Allopusillimonas</taxon>
    </lineage>
</organism>
<dbReference type="RefSeq" id="WP_129970048.1">
    <property type="nucleotide sequence ID" value="NZ_JACCEW010000004.1"/>
</dbReference>
<comment type="caution">
    <text evidence="3">The sequence shown here is derived from an EMBL/GenBank/DDBJ whole genome shotgun (WGS) entry which is preliminary data.</text>
</comment>
<evidence type="ECO:0000313" key="3">
    <source>
        <dbReference type="EMBL" id="NYT38118.1"/>
    </source>
</evidence>
<dbReference type="EMBL" id="JACCEW010000004">
    <property type="protein sequence ID" value="NYT38118.1"/>
    <property type="molecule type" value="Genomic_DNA"/>
</dbReference>
<proteinExistence type="predicted"/>
<feature type="compositionally biased region" description="Basic residues" evidence="1">
    <location>
        <begin position="107"/>
        <end position="121"/>
    </location>
</feature>
<dbReference type="Proteomes" id="UP000580517">
    <property type="component" value="Unassembled WGS sequence"/>
</dbReference>